<protein>
    <recommendedName>
        <fullName evidence="3">Myb-like domain-containing protein</fullName>
    </recommendedName>
</protein>
<dbReference type="OrthoDB" id="2304673at2759"/>
<dbReference type="EMBL" id="BLAL01000324">
    <property type="protein sequence ID" value="GET03671.1"/>
    <property type="molecule type" value="Genomic_DNA"/>
</dbReference>
<reference evidence="1" key="1">
    <citation type="submission" date="2019-10" db="EMBL/GenBank/DDBJ databases">
        <title>Conservation and host-specific expression of non-tandemly repeated heterogenous ribosome RNA gene in arbuscular mycorrhizal fungi.</title>
        <authorList>
            <person name="Maeda T."/>
            <person name="Kobayashi Y."/>
            <person name="Nakagawa T."/>
            <person name="Ezawa T."/>
            <person name="Yamaguchi K."/>
            <person name="Bino T."/>
            <person name="Nishimoto Y."/>
            <person name="Shigenobu S."/>
            <person name="Kawaguchi M."/>
        </authorList>
    </citation>
    <scope>NUCLEOTIDE SEQUENCE</scope>
    <source>
        <strain evidence="1">HR1</strain>
    </source>
</reference>
<evidence type="ECO:0000313" key="2">
    <source>
        <dbReference type="Proteomes" id="UP000615446"/>
    </source>
</evidence>
<proteinExistence type="predicted"/>
<dbReference type="AlphaFoldDB" id="A0A8H3R4E7"/>
<comment type="caution">
    <text evidence="1">The sequence shown here is derived from an EMBL/GenBank/DDBJ whole genome shotgun (WGS) entry which is preliminary data.</text>
</comment>
<dbReference type="Proteomes" id="UP000615446">
    <property type="component" value="Unassembled WGS sequence"/>
</dbReference>
<evidence type="ECO:0000313" key="1">
    <source>
        <dbReference type="EMBL" id="GET03671.1"/>
    </source>
</evidence>
<accession>A0A8H3R4E7</accession>
<organism evidence="1 2">
    <name type="scientific">Rhizophagus clarus</name>
    <dbReference type="NCBI Taxonomy" id="94130"/>
    <lineage>
        <taxon>Eukaryota</taxon>
        <taxon>Fungi</taxon>
        <taxon>Fungi incertae sedis</taxon>
        <taxon>Mucoromycota</taxon>
        <taxon>Glomeromycotina</taxon>
        <taxon>Glomeromycetes</taxon>
        <taxon>Glomerales</taxon>
        <taxon>Glomeraceae</taxon>
        <taxon>Rhizophagus</taxon>
    </lineage>
</organism>
<gene>
    <name evidence="1" type="ORF">RCL2_003000000</name>
</gene>
<sequence>MKVVLTEKEKKIFLDKMIELNRTGCRNPFVKMTEILNSIREKGDPYNARQLCHYWRNYLDPDVYQLNLNDEEKKFIDEWILYNKSENGGIVWKKLRHDLKIQSGLFRSENKLKNYWYSKQRSKKGTNNGTVVLSPSDTIDTIDTIDVSNHTTSTTYSYPFCQYQPNNRPLLPYISYVQKDHNDSTLVLPPLIHRQQNPPTLPTIYPRLQEPQLPGLPPNMQC</sequence>
<evidence type="ECO:0008006" key="3">
    <source>
        <dbReference type="Google" id="ProtNLM"/>
    </source>
</evidence>
<name>A0A8H3R4E7_9GLOM</name>